<dbReference type="Proteomes" id="UP000032487">
    <property type="component" value="Unassembled WGS sequence"/>
</dbReference>
<evidence type="ECO:0000313" key="1">
    <source>
        <dbReference type="EMBL" id="KJH80386.1"/>
    </source>
</evidence>
<dbReference type="EMBL" id="JYHV01000029">
    <property type="protein sequence ID" value="KJH80386.1"/>
    <property type="molecule type" value="Genomic_DNA"/>
</dbReference>
<protein>
    <recommendedName>
        <fullName evidence="3">Bro-N domain-containing protein</fullName>
    </recommendedName>
</protein>
<proteinExistence type="predicted"/>
<comment type="caution">
    <text evidence="1">The sequence shown here is derived from an EMBL/GenBank/DDBJ whole genome shotgun (WGS) entry which is preliminary data.</text>
</comment>
<dbReference type="AlphaFoldDB" id="A0A0D9ALX4"/>
<organism evidence="1 2">
    <name type="scientific">Stutzerimonas stutzeri</name>
    <name type="common">Pseudomonas stutzeri</name>
    <dbReference type="NCBI Taxonomy" id="316"/>
    <lineage>
        <taxon>Bacteria</taxon>
        <taxon>Pseudomonadati</taxon>
        <taxon>Pseudomonadota</taxon>
        <taxon>Gammaproteobacteria</taxon>
        <taxon>Pseudomonadales</taxon>
        <taxon>Pseudomonadaceae</taxon>
        <taxon>Stutzerimonas</taxon>
    </lineage>
</organism>
<accession>A0A0D9ALX4</accession>
<name>A0A0D9ALX4_STUST</name>
<dbReference type="PATRIC" id="fig|316.101.peg.3755"/>
<gene>
    <name evidence="1" type="ORF">UF78_14970</name>
</gene>
<dbReference type="OrthoDB" id="6891370at2"/>
<evidence type="ECO:0000313" key="2">
    <source>
        <dbReference type="Proteomes" id="UP000032487"/>
    </source>
</evidence>
<evidence type="ECO:0008006" key="3">
    <source>
        <dbReference type="Google" id="ProtNLM"/>
    </source>
</evidence>
<reference evidence="1 2" key="1">
    <citation type="submission" date="2015-02" db="EMBL/GenBank/DDBJ databases">
        <title>Draft genome sequence of Pseudomonas stutzeri NT0128 isolated from wheat (Triticum turgidum) rhizosphere.</title>
        <authorList>
            <person name="Tovi N."/>
            <person name="Frenk S."/>
            <person name="Hadar Y."/>
            <person name="Minz D."/>
        </authorList>
    </citation>
    <scope>NUCLEOTIDE SEQUENCE [LARGE SCALE GENOMIC DNA]</scope>
    <source>
        <strain evidence="1 2">NT0128</strain>
    </source>
</reference>
<sequence>MPTLHYLNFEGHNLCVAHRPDGLVLLDGTALARLLGYVDELGALHSHCRVEGFIFGNQPRPTIWIDIHNTYCLVTHSESSVAERLGHWISHWLLPRFSDQRSQPHVRKAVIGEQPLRVLNWRDECWISLHGAIRLLRIADQNVVKALADLRNFR</sequence>
<dbReference type="RefSeq" id="WP_045163011.1">
    <property type="nucleotide sequence ID" value="NZ_JYHV01000029.1"/>
</dbReference>